<dbReference type="OrthoDB" id="2788844at2759"/>
<organism evidence="3">
    <name type="scientific">Psilocybe cubensis</name>
    <name type="common">Psychedelic mushroom</name>
    <name type="synonym">Stropharia cubensis</name>
    <dbReference type="NCBI Taxonomy" id="181762"/>
    <lineage>
        <taxon>Eukaryota</taxon>
        <taxon>Fungi</taxon>
        <taxon>Dikarya</taxon>
        <taxon>Basidiomycota</taxon>
        <taxon>Agaricomycotina</taxon>
        <taxon>Agaricomycetes</taxon>
        <taxon>Agaricomycetidae</taxon>
        <taxon>Agaricales</taxon>
        <taxon>Agaricineae</taxon>
        <taxon>Strophariaceae</taxon>
        <taxon>Psilocybe</taxon>
    </lineage>
</organism>
<dbReference type="InterPro" id="IPR036047">
    <property type="entry name" value="F-box-like_dom_sf"/>
</dbReference>
<feature type="domain" description="F-box" evidence="2">
    <location>
        <begin position="48"/>
        <end position="104"/>
    </location>
</feature>
<feature type="transmembrane region" description="Helical" evidence="1">
    <location>
        <begin position="441"/>
        <end position="463"/>
    </location>
</feature>
<proteinExistence type="predicted"/>
<accession>A0A8H7YBX5</accession>
<keyword evidence="1" id="KW-0472">Membrane</keyword>
<dbReference type="EMBL" id="JAFIQS010000001">
    <property type="protein sequence ID" value="KAG5174823.1"/>
    <property type="molecule type" value="Genomic_DNA"/>
</dbReference>
<keyword evidence="1" id="KW-1133">Transmembrane helix</keyword>
<keyword evidence="1" id="KW-0812">Transmembrane</keyword>
<sequence length="590" mass="67216">MGQVHSLYNALFSLSQRSILSVRRLLFGGNELLLEGLKSEETIVYLPNSIFQSLPVEIILHIFSHLELQPYLFSRGVCKEWQRLLPLADIHPARLRLAELYLEMVNTPDFIDTRTWIIDNLQPFDRQAYIDTLLSQYPAVPEEFRIWLLEWPEMATVSCIWPGLPFISCIDFSPRKRSGVYWVAYKKHSPQLLAPVYRQHTPYAKFVPGLLIWRRSHLTEWLIFDKDEPELFGRVYVTSLLELESSGVIPHERQKIPDDDDELEEAYDADADGYLNVPYPDWITYLESCWAENVRRLEHRETCRPFEDRVIPESEITPQFNSSYATALPTVPWSLRESFTENLMNTEATCRTYELSSVKDAQQSSAVFVINDIEMIVAPQQNDKSETASIASTLVDVEKPPPNRIPRYLAKLISASLPLALVAFICTVIDNVIRSQNPKLLIPIILAFVLTLPHHGETLLLVWLQRHHTDSILPFTPCSPKVIAYATLLWLLWMASVVERAISFHRARKHDIVLCFPGIGSNGTPINACSTWMADILWAVTTSAVASAIEAAIILSITTVCFLHHRQELKSSPALTRSNPSMLEGKAAEV</sequence>
<feature type="transmembrane region" description="Helical" evidence="1">
    <location>
        <begin position="483"/>
        <end position="502"/>
    </location>
</feature>
<dbReference type="InterPro" id="IPR001810">
    <property type="entry name" value="F-box_dom"/>
</dbReference>
<evidence type="ECO:0000259" key="2">
    <source>
        <dbReference type="PROSITE" id="PS50181"/>
    </source>
</evidence>
<protein>
    <recommendedName>
        <fullName evidence="2">F-box domain-containing protein</fullName>
    </recommendedName>
</protein>
<evidence type="ECO:0000256" key="1">
    <source>
        <dbReference type="SAM" id="Phobius"/>
    </source>
</evidence>
<dbReference type="AlphaFoldDB" id="A0A8H7YBX5"/>
<reference evidence="3" key="1">
    <citation type="submission" date="2021-02" db="EMBL/GenBank/DDBJ databases">
        <title>Psilocybe cubensis genome.</title>
        <authorList>
            <person name="Mckernan K.J."/>
            <person name="Crawford S."/>
            <person name="Trippe A."/>
            <person name="Kane L.T."/>
            <person name="Mclaughlin S."/>
        </authorList>
    </citation>
    <scope>NUCLEOTIDE SEQUENCE [LARGE SCALE GENOMIC DNA]</scope>
    <source>
        <strain evidence="3">MGC-MH-2018</strain>
    </source>
</reference>
<dbReference type="PROSITE" id="PS50181">
    <property type="entry name" value="FBOX"/>
    <property type="match status" value="1"/>
</dbReference>
<dbReference type="Gene3D" id="1.20.1280.50">
    <property type="match status" value="1"/>
</dbReference>
<evidence type="ECO:0000313" key="3">
    <source>
        <dbReference type="EMBL" id="KAG5174823.1"/>
    </source>
</evidence>
<name>A0A8H7YBX5_PSICU</name>
<dbReference type="Pfam" id="PF12937">
    <property type="entry name" value="F-box-like"/>
    <property type="match status" value="1"/>
</dbReference>
<dbReference type="SUPFAM" id="SSF81383">
    <property type="entry name" value="F-box domain"/>
    <property type="match status" value="1"/>
</dbReference>
<comment type="caution">
    <text evidence="3">The sequence shown here is derived from an EMBL/GenBank/DDBJ whole genome shotgun (WGS) entry which is preliminary data.</text>
</comment>
<gene>
    <name evidence="3" type="ORF">JR316_001491</name>
</gene>
<feature type="transmembrane region" description="Helical" evidence="1">
    <location>
        <begin position="408"/>
        <end position="429"/>
    </location>
</feature>